<name>A0ABN2NDP0_9MICO</name>
<keyword evidence="2" id="KW-1003">Cell membrane</keyword>
<evidence type="ECO:0000256" key="3">
    <source>
        <dbReference type="ARBA" id="ARBA00022692"/>
    </source>
</evidence>
<keyword evidence="9" id="KW-1185">Reference proteome</keyword>
<dbReference type="Pfam" id="PF00482">
    <property type="entry name" value="T2SSF"/>
    <property type="match status" value="1"/>
</dbReference>
<comment type="caution">
    <text evidence="8">The sequence shown here is derived from an EMBL/GenBank/DDBJ whole genome shotgun (WGS) entry which is preliminary data.</text>
</comment>
<dbReference type="RefSeq" id="WP_344102580.1">
    <property type="nucleotide sequence ID" value="NZ_BAAANL010000004.1"/>
</dbReference>
<keyword evidence="3 6" id="KW-0812">Transmembrane</keyword>
<accession>A0ABN2NDP0</accession>
<proteinExistence type="predicted"/>
<evidence type="ECO:0000256" key="5">
    <source>
        <dbReference type="ARBA" id="ARBA00023136"/>
    </source>
</evidence>
<protein>
    <recommendedName>
        <fullName evidence="7">Type II secretion system protein GspF domain-containing protein</fullName>
    </recommendedName>
</protein>
<dbReference type="InterPro" id="IPR018076">
    <property type="entry name" value="T2SS_GspF_dom"/>
</dbReference>
<feature type="transmembrane region" description="Helical" evidence="6">
    <location>
        <begin position="64"/>
        <end position="93"/>
    </location>
</feature>
<organism evidence="8 9">
    <name type="scientific">Myceligenerans crystallogenes</name>
    <dbReference type="NCBI Taxonomy" id="316335"/>
    <lineage>
        <taxon>Bacteria</taxon>
        <taxon>Bacillati</taxon>
        <taxon>Actinomycetota</taxon>
        <taxon>Actinomycetes</taxon>
        <taxon>Micrococcales</taxon>
        <taxon>Promicromonosporaceae</taxon>
        <taxon>Myceligenerans</taxon>
    </lineage>
</organism>
<comment type="subcellular location">
    <subcellularLocation>
        <location evidence="1">Cell membrane</location>
        <topology evidence="1">Multi-pass membrane protein</topology>
    </subcellularLocation>
</comment>
<evidence type="ECO:0000256" key="6">
    <source>
        <dbReference type="SAM" id="Phobius"/>
    </source>
</evidence>
<dbReference type="PANTHER" id="PTHR35007:SF3">
    <property type="entry name" value="POSSIBLE CONSERVED ALANINE RICH MEMBRANE PROTEIN"/>
    <property type="match status" value="1"/>
</dbReference>
<feature type="transmembrane region" description="Helical" evidence="6">
    <location>
        <begin position="255"/>
        <end position="275"/>
    </location>
</feature>
<gene>
    <name evidence="8" type="ORF">GCM10009751_21780</name>
</gene>
<evidence type="ECO:0000256" key="4">
    <source>
        <dbReference type="ARBA" id="ARBA00022989"/>
    </source>
</evidence>
<evidence type="ECO:0000313" key="9">
    <source>
        <dbReference type="Proteomes" id="UP001501094"/>
    </source>
</evidence>
<sequence>MTTFIAVLAGLCVGVGIWCVIVGTLRRDENPRPRPASSARPFEGVLRLFGLDEGGPLHEKRRTVLVSAGIGLVVGIFTGWWSLTVIVPVMLVGLPALFRTTTTSSEVEKLIDLTAWVRSLIGVLSGGAVGLEQGIAATLPSAAPSVRPSLARLVARLEARQPIKPALYRWADEMNDYSSDMIASALILESDNRTGAIAPALKQLAESLSAQARARREIETERSTGRATVRWVTIVTLVVLGATAMTGYLDGYASPFGQIVAVALFAAYCVCLLWMRRISMGQPIPRFLPVSHGHPSGGS</sequence>
<keyword evidence="4 6" id="KW-1133">Transmembrane helix</keyword>
<reference evidence="8 9" key="1">
    <citation type="journal article" date="2019" name="Int. J. Syst. Evol. Microbiol.">
        <title>The Global Catalogue of Microorganisms (GCM) 10K type strain sequencing project: providing services to taxonomists for standard genome sequencing and annotation.</title>
        <authorList>
            <consortium name="The Broad Institute Genomics Platform"/>
            <consortium name="The Broad Institute Genome Sequencing Center for Infectious Disease"/>
            <person name="Wu L."/>
            <person name="Ma J."/>
        </authorList>
    </citation>
    <scope>NUCLEOTIDE SEQUENCE [LARGE SCALE GENOMIC DNA]</scope>
    <source>
        <strain evidence="8 9">JCM 14326</strain>
    </source>
</reference>
<evidence type="ECO:0000256" key="2">
    <source>
        <dbReference type="ARBA" id="ARBA00022475"/>
    </source>
</evidence>
<feature type="transmembrane region" description="Helical" evidence="6">
    <location>
        <begin position="6"/>
        <end position="25"/>
    </location>
</feature>
<evidence type="ECO:0000256" key="1">
    <source>
        <dbReference type="ARBA" id="ARBA00004651"/>
    </source>
</evidence>
<dbReference type="EMBL" id="BAAANL010000004">
    <property type="protein sequence ID" value="GAA1863514.1"/>
    <property type="molecule type" value="Genomic_DNA"/>
</dbReference>
<dbReference type="Proteomes" id="UP001501094">
    <property type="component" value="Unassembled WGS sequence"/>
</dbReference>
<feature type="transmembrane region" description="Helical" evidence="6">
    <location>
        <begin position="231"/>
        <end position="249"/>
    </location>
</feature>
<evidence type="ECO:0000259" key="7">
    <source>
        <dbReference type="Pfam" id="PF00482"/>
    </source>
</evidence>
<keyword evidence="5 6" id="KW-0472">Membrane</keyword>
<dbReference type="PANTHER" id="PTHR35007">
    <property type="entry name" value="INTEGRAL MEMBRANE PROTEIN-RELATED"/>
    <property type="match status" value="1"/>
</dbReference>
<evidence type="ECO:0000313" key="8">
    <source>
        <dbReference type="EMBL" id="GAA1863514.1"/>
    </source>
</evidence>
<feature type="domain" description="Type II secretion system protein GspF" evidence="7">
    <location>
        <begin position="121"/>
        <end position="241"/>
    </location>
</feature>